<dbReference type="EMBL" id="SNUZ01000012">
    <property type="protein sequence ID" value="MCL3788171.1"/>
    <property type="molecule type" value="Genomic_DNA"/>
</dbReference>
<dbReference type="SUPFAM" id="SSF46785">
    <property type="entry name" value="Winged helix' DNA-binding domain"/>
    <property type="match status" value="1"/>
</dbReference>
<sequence>MKRGEFMNRNLFKMPNDIFGGKLSAGEIKVLAALYSLRSKSIYRGQKYIKVNQATIARICGFSSARTVSSAVAKLSLYGYIRAIRRYYADYHKLDAYVYTLPVMRKNYFFVDRKIFKHKLTSAQFRMYLFFCKAANPSNKRCWNSFNDIANALGIKRTVVVKTVKELISMKLVRKYRIKKSDGSFSDNHYKVIPLQYTYKFRRKRKRPCRSLLRQGLNICYKLAYASSLTSVKQTVAFVKRKSRKNLFFVTRGSPFFCSTYDSTHFYTNRKKNRIRLYLKYRCNLTLYY</sequence>
<dbReference type="Gene3D" id="1.10.10.10">
    <property type="entry name" value="Winged helix-like DNA-binding domain superfamily/Winged helix DNA-binding domain"/>
    <property type="match status" value="1"/>
</dbReference>
<reference evidence="1 2" key="1">
    <citation type="submission" date="2019-03" db="EMBL/GenBank/DDBJ databases">
        <authorList>
            <person name="Molinero N."/>
            <person name="Sanchez B."/>
            <person name="Walker A."/>
            <person name="Duncan S."/>
            <person name="Delgado S."/>
            <person name="Margolles A."/>
        </authorList>
    </citation>
    <scope>NUCLEOTIDE SEQUENCE [LARGE SCALE GENOMIC DNA]</scope>
    <source>
        <strain evidence="1 2">IPLA60002</strain>
    </source>
</reference>
<evidence type="ECO:0000313" key="2">
    <source>
        <dbReference type="Proteomes" id="UP001056693"/>
    </source>
</evidence>
<dbReference type="InterPro" id="IPR036388">
    <property type="entry name" value="WH-like_DNA-bd_sf"/>
</dbReference>
<dbReference type="Pfam" id="PF13730">
    <property type="entry name" value="HTH_36"/>
    <property type="match status" value="1"/>
</dbReference>
<comment type="caution">
    <text evidence="1">The sequence shown here is derived from an EMBL/GenBank/DDBJ whole genome shotgun (WGS) entry which is preliminary data.</text>
</comment>
<name>A0ABT0NIU2_9FIRM</name>
<gene>
    <name evidence="1" type="ORF">E2N93_09185</name>
</gene>
<evidence type="ECO:0008006" key="3">
    <source>
        <dbReference type="Google" id="ProtNLM"/>
    </source>
</evidence>
<evidence type="ECO:0000313" key="1">
    <source>
        <dbReference type="EMBL" id="MCL3788171.1"/>
    </source>
</evidence>
<dbReference type="Proteomes" id="UP001056693">
    <property type="component" value="Unassembled WGS sequence"/>
</dbReference>
<keyword evidence="2" id="KW-1185">Reference proteome</keyword>
<organism evidence="1 2">
    <name type="scientific">Ruminococcus bromii</name>
    <dbReference type="NCBI Taxonomy" id="40518"/>
    <lineage>
        <taxon>Bacteria</taxon>
        <taxon>Bacillati</taxon>
        <taxon>Bacillota</taxon>
        <taxon>Clostridia</taxon>
        <taxon>Eubacteriales</taxon>
        <taxon>Oscillospiraceae</taxon>
        <taxon>Ruminococcus</taxon>
    </lineage>
</organism>
<protein>
    <recommendedName>
        <fullName evidence="3">Helix-turn-helix domain-containing protein</fullName>
    </recommendedName>
</protein>
<proteinExistence type="predicted"/>
<dbReference type="InterPro" id="IPR036390">
    <property type="entry name" value="WH_DNA-bd_sf"/>
</dbReference>
<accession>A0ABT0NIU2</accession>